<evidence type="ECO:0000256" key="9">
    <source>
        <dbReference type="SAM" id="MobiDB-lite"/>
    </source>
</evidence>
<keyword evidence="3" id="KW-0813">Transport</keyword>
<feature type="domain" description="ABC transmembrane type-1" evidence="12">
    <location>
        <begin position="747"/>
        <end position="1026"/>
    </location>
</feature>
<dbReference type="InterPro" id="IPR017871">
    <property type="entry name" value="ABC_transporter-like_CS"/>
</dbReference>
<evidence type="ECO:0000256" key="10">
    <source>
        <dbReference type="SAM" id="Phobius"/>
    </source>
</evidence>
<evidence type="ECO:0000256" key="6">
    <source>
        <dbReference type="ARBA" id="ARBA00022840"/>
    </source>
</evidence>
<accession>K0TG64</accession>
<dbReference type="eggNOG" id="KOG0054">
    <property type="taxonomic scope" value="Eukaryota"/>
</dbReference>
<feature type="transmembrane region" description="Helical" evidence="10">
    <location>
        <begin position="386"/>
        <end position="403"/>
    </location>
</feature>
<dbReference type="SUPFAM" id="SSF52540">
    <property type="entry name" value="P-loop containing nucleoside triphosphate hydrolases"/>
    <property type="match status" value="2"/>
</dbReference>
<dbReference type="InterPro" id="IPR003593">
    <property type="entry name" value="AAA+_ATPase"/>
</dbReference>
<evidence type="ECO:0000259" key="11">
    <source>
        <dbReference type="PROSITE" id="PS50893"/>
    </source>
</evidence>
<dbReference type="InterPro" id="IPR036640">
    <property type="entry name" value="ABC1_TM_sf"/>
</dbReference>
<feature type="domain" description="ABC transporter" evidence="11">
    <location>
        <begin position="1064"/>
        <end position="1328"/>
    </location>
</feature>
<keyword evidence="8 10" id="KW-0472">Membrane</keyword>
<dbReference type="GO" id="GO:0005524">
    <property type="term" value="F:ATP binding"/>
    <property type="evidence" value="ECO:0007669"/>
    <property type="project" value="UniProtKB-KW"/>
</dbReference>
<proteinExistence type="inferred from homology"/>
<evidence type="ECO:0000256" key="1">
    <source>
        <dbReference type="ARBA" id="ARBA00004141"/>
    </source>
</evidence>
<gene>
    <name evidence="13" type="ORF">THAOC_01859</name>
</gene>
<dbReference type="Pfam" id="PF00005">
    <property type="entry name" value="ABC_tran"/>
    <property type="match status" value="2"/>
</dbReference>
<evidence type="ECO:0000313" key="14">
    <source>
        <dbReference type="Proteomes" id="UP000266841"/>
    </source>
</evidence>
<evidence type="ECO:0000256" key="4">
    <source>
        <dbReference type="ARBA" id="ARBA00022692"/>
    </source>
</evidence>
<dbReference type="GO" id="GO:0016020">
    <property type="term" value="C:membrane"/>
    <property type="evidence" value="ECO:0007669"/>
    <property type="project" value="UniProtKB-SubCell"/>
</dbReference>
<sequence>SGKTTWEPISTSTPTATPCFHAEISGFEPPDTDTPQIQQVYGAMNPLLAYTLALMHLPAFYNISMDSGKTTWLGTSVHLNSHRNTLSLEGVHGETKGEKRESNTTFETADLVDEFQWCSASADQEERPPNPLENASPLSRLLFLWTPALFRPKGENGIHEQDLPQIVANKDGSEANLKHFQDLWNEEKSRASHALANRKANEGGGTAWSSKKNFSPSLKNALSSDGIRNSKRVQPFLFLSSASKLLQALSLGLLLQSFEDDDDGNGQYYFWAGLLVLSSLFLTLAFRQAANDAERYILAANYAGVAALTDGRIGLVSQFVEEAKVWKMMDFTSLFLDQMTSIRSCEINRILHINRYRAMNEALFFVATVVTAIVVFLVQVCSGHKLSTLSVFTTLSLVNVLFLETKYMTWGVMGMGDAAVSSRRIQKFLSVENLSSEFDPIPRDDKAHSISLSHVTAHWQGSQNTSEDNEKASCSPSVVALDDVTLDIGAGLNIVIGGCGSGKSALLHLLAKELPTSSGVYRRKDGASIAYFPQQPWLFAGTVYENILFGLPYDEVRYREVIQTSCLASDLEYMEEGDETPVGERGLNLSGGQRARVALARTLYRDADIILLDDPLAAVDSKVANDIYKSIKNVAKNKCVVLVTHQLRHITDELCILMNEGRVLCVGSLSTVSDASGGKIAADVAGGGSSSKGTDTEESPVQPVVSTSDPTKVSTVSKPALNDSTKVSNKNTFKNYCGAAGGIGPGLLLVFLFTASQTSMIATIRMAGWWATVDDQTDSKVVSTVVTITLAVILFSVARALYYYRCVITASKVLHDRMSRSVVLAAASFFDTNTTGNILNRFSADTGSNDDVLPNTLYEVIMIMFMTIGVLVATALVLPVSLVTVPALALGVYRLRDAFIAASRQLKGLEMHARSPILSALNESLCGIMTIRANDASELFHRRFFDAHDAHTRAYFASMSVVRWFGFYMDLIMWAYITVISVSAALIHDQDWATFSPQDIGISLVLSVQLGSIFGYGVRQSAEAENLFLSVQRVLDYCGLSSEAPLSTAEDNGIASDWPTVGAIEVKDLSVRYREGKPLSLKALTFQVDGGTRVGVVGRPRVGKSPLTASILQHWGCRGYAIRSVVSTRTPLQRIRTNRLTWTGPPRANSTVISQTPVLHGGISLRRNLDPSQTHKDDEIREALLCSSMLDVVDALPSGLDTVVNDEGATSCFSAGERQLLTLSRSLLEKKKILVLDEAKTKIQQVVSELQGCTGCTILSIAHRLDVSELVFTFHQLDYRPTSCICLARQTIIDHDKVLVLGNGSMLEFGSPHQLIEEKGAFFDMVQVGKQEKKLEMKPSAHRPDARLQT</sequence>
<feature type="region of interest" description="Disordered" evidence="9">
    <location>
        <begin position="684"/>
        <end position="720"/>
    </location>
</feature>
<evidence type="ECO:0000256" key="5">
    <source>
        <dbReference type="ARBA" id="ARBA00022741"/>
    </source>
</evidence>
<keyword evidence="7 10" id="KW-1133">Transmembrane helix</keyword>
<feature type="transmembrane region" description="Helical" evidence="10">
    <location>
        <begin position="236"/>
        <end position="256"/>
    </location>
</feature>
<dbReference type="InterPro" id="IPR027417">
    <property type="entry name" value="P-loop_NTPase"/>
</dbReference>
<feature type="transmembrane region" description="Helical" evidence="10">
    <location>
        <begin position="362"/>
        <end position="380"/>
    </location>
</feature>
<dbReference type="PANTHER" id="PTHR24223">
    <property type="entry name" value="ATP-BINDING CASSETTE SUB-FAMILY C"/>
    <property type="match status" value="1"/>
</dbReference>
<dbReference type="EMBL" id="AGNL01002234">
    <property type="protein sequence ID" value="EJK76380.1"/>
    <property type="molecule type" value="Genomic_DNA"/>
</dbReference>
<feature type="transmembrane region" description="Helical" evidence="10">
    <location>
        <begin position="781"/>
        <end position="802"/>
    </location>
</feature>
<feature type="transmembrane region" description="Helical" evidence="10">
    <location>
        <begin position="268"/>
        <end position="286"/>
    </location>
</feature>
<comment type="caution">
    <text evidence="13">The sequence shown here is derived from an EMBL/GenBank/DDBJ whole genome shotgun (WGS) entry which is preliminary data.</text>
</comment>
<dbReference type="PROSITE" id="PS50893">
    <property type="entry name" value="ABC_TRANSPORTER_2"/>
    <property type="match status" value="2"/>
</dbReference>
<dbReference type="SUPFAM" id="SSF90123">
    <property type="entry name" value="ABC transporter transmembrane region"/>
    <property type="match status" value="1"/>
</dbReference>
<dbReference type="PANTHER" id="PTHR24223:SF456">
    <property type="entry name" value="MULTIDRUG RESISTANCE-ASSOCIATED PROTEIN LETHAL(2)03659"/>
    <property type="match status" value="1"/>
</dbReference>
<feature type="transmembrane region" description="Helical" evidence="10">
    <location>
        <begin position="1000"/>
        <end position="1018"/>
    </location>
</feature>
<evidence type="ECO:0000256" key="8">
    <source>
        <dbReference type="ARBA" id="ARBA00023136"/>
    </source>
</evidence>
<dbReference type="InterPro" id="IPR044726">
    <property type="entry name" value="ABCC_6TM_D2"/>
</dbReference>
<evidence type="ECO:0000256" key="3">
    <source>
        <dbReference type="ARBA" id="ARBA00022448"/>
    </source>
</evidence>
<evidence type="ECO:0000259" key="12">
    <source>
        <dbReference type="PROSITE" id="PS50929"/>
    </source>
</evidence>
<reference evidence="13 14" key="1">
    <citation type="journal article" date="2012" name="Genome Biol.">
        <title>Genome and low-iron response of an oceanic diatom adapted to chronic iron limitation.</title>
        <authorList>
            <person name="Lommer M."/>
            <person name="Specht M."/>
            <person name="Roy A.S."/>
            <person name="Kraemer L."/>
            <person name="Andreson R."/>
            <person name="Gutowska M.A."/>
            <person name="Wolf J."/>
            <person name="Bergner S.V."/>
            <person name="Schilhabel M.B."/>
            <person name="Klostermeier U.C."/>
            <person name="Beiko R.G."/>
            <person name="Rosenstiel P."/>
            <person name="Hippler M."/>
            <person name="Laroche J."/>
        </authorList>
    </citation>
    <scope>NUCLEOTIDE SEQUENCE [LARGE SCALE GENOMIC DNA]</scope>
    <source>
        <strain evidence="13 14">CCMP1005</strain>
    </source>
</reference>
<comment type="similarity">
    <text evidence="2">Belongs to the ABC transporter superfamily. ABCC family. Conjugate transporter (TC 3.A.1.208) subfamily.</text>
</comment>
<keyword evidence="5" id="KW-0547">Nucleotide-binding</keyword>
<dbReference type="Gene3D" id="3.40.50.300">
    <property type="entry name" value="P-loop containing nucleotide triphosphate hydrolases"/>
    <property type="match status" value="2"/>
</dbReference>
<dbReference type="PROSITE" id="PS50929">
    <property type="entry name" value="ABC_TM1F"/>
    <property type="match status" value="1"/>
</dbReference>
<comment type="subcellular location">
    <subcellularLocation>
        <location evidence="1">Membrane</location>
        <topology evidence="1">Multi-pass membrane protein</topology>
    </subcellularLocation>
</comment>
<dbReference type="OrthoDB" id="6500128at2759"/>
<dbReference type="Pfam" id="PF00664">
    <property type="entry name" value="ABC_membrane"/>
    <property type="match status" value="1"/>
</dbReference>
<feature type="transmembrane region" description="Helical" evidence="10">
    <location>
        <begin position="736"/>
        <end position="761"/>
    </location>
</feature>
<dbReference type="PROSITE" id="PS00211">
    <property type="entry name" value="ABC_TRANSPORTER_1"/>
    <property type="match status" value="2"/>
</dbReference>
<keyword evidence="4 10" id="KW-0812">Transmembrane</keyword>
<evidence type="ECO:0000256" key="2">
    <source>
        <dbReference type="ARBA" id="ARBA00009726"/>
    </source>
</evidence>
<dbReference type="InterPro" id="IPR003439">
    <property type="entry name" value="ABC_transporter-like_ATP-bd"/>
</dbReference>
<dbReference type="Proteomes" id="UP000266841">
    <property type="component" value="Unassembled WGS sequence"/>
</dbReference>
<dbReference type="SMART" id="SM00382">
    <property type="entry name" value="AAA"/>
    <property type="match status" value="2"/>
</dbReference>
<feature type="non-terminal residue" evidence="13">
    <location>
        <position position="1"/>
    </location>
</feature>
<dbReference type="CDD" id="cd18580">
    <property type="entry name" value="ABC_6TM_ABCC_D2"/>
    <property type="match status" value="1"/>
</dbReference>
<dbReference type="InterPro" id="IPR050173">
    <property type="entry name" value="ABC_transporter_C-like"/>
</dbReference>
<feature type="transmembrane region" description="Helical" evidence="10">
    <location>
        <begin position="967"/>
        <end position="988"/>
    </location>
</feature>
<protein>
    <submittedName>
        <fullName evidence="13">Uncharacterized protein</fullName>
    </submittedName>
</protein>
<dbReference type="InterPro" id="IPR011527">
    <property type="entry name" value="ABC1_TM_dom"/>
</dbReference>
<name>K0TG64_THAOC</name>
<dbReference type="GO" id="GO:0140359">
    <property type="term" value="F:ABC-type transporter activity"/>
    <property type="evidence" value="ECO:0007669"/>
    <property type="project" value="InterPro"/>
</dbReference>
<feature type="compositionally biased region" description="Polar residues" evidence="9">
    <location>
        <begin position="704"/>
        <end position="720"/>
    </location>
</feature>
<keyword evidence="14" id="KW-1185">Reference proteome</keyword>
<dbReference type="GO" id="GO:0016887">
    <property type="term" value="F:ATP hydrolysis activity"/>
    <property type="evidence" value="ECO:0007669"/>
    <property type="project" value="InterPro"/>
</dbReference>
<evidence type="ECO:0000313" key="13">
    <source>
        <dbReference type="EMBL" id="EJK76380.1"/>
    </source>
</evidence>
<feature type="transmembrane region" description="Helical" evidence="10">
    <location>
        <begin position="860"/>
        <end position="893"/>
    </location>
</feature>
<feature type="domain" description="ABC transporter" evidence="11">
    <location>
        <begin position="464"/>
        <end position="685"/>
    </location>
</feature>
<keyword evidence="6" id="KW-0067">ATP-binding</keyword>
<dbReference type="Gene3D" id="1.20.1560.10">
    <property type="entry name" value="ABC transporter type 1, transmembrane domain"/>
    <property type="match status" value="2"/>
</dbReference>
<organism evidence="13 14">
    <name type="scientific">Thalassiosira oceanica</name>
    <name type="common">Marine diatom</name>
    <dbReference type="NCBI Taxonomy" id="159749"/>
    <lineage>
        <taxon>Eukaryota</taxon>
        <taxon>Sar</taxon>
        <taxon>Stramenopiles</taxon>
        <taxon>Ochrophyta</taxon>
        <taxon>Bacillariophyta</taxon>
        <taxon>Coscinodiscophyceae</taxon>
        <taxon>Thalassiosirophycidae</taxon>
        <taxon>Thalassiosirales</taxon>
        <taxon>Thalassiosiraceae</taxon>
        <taxon>Thalassiosira</taxon>
    </lineage>
</organism>
<evidence type="ECO:0000256" key="7">
    <source>
        <dbReference type="ARBA" id="ARBA00022989"/>
    </source>
</evidence>